<proteinExistence type="predicted"/>
<feature type="domain" description="Thioester reductase (TE)" evidence="1">
    <location>
        <begin position="49"/>
        <end position="173"/>
    </location>
</feature>
<evidence type="ECO:0000313" key="3">
    <source>
        <dbReference type="Proteomes" id="UP000326799"/>
    </source>
</evidence>
<sequence length="297" mass="34028">MWEFYSGKVILITGGSRFLGTTLVYRIKRRQWLPEEYANKMSDPTLITVINADIMKTDLSIDAEIVGSLSSSINILQSLPRISEVIVGATERVARMFLGFDNLERFVYLSTAYANSHIWQEEIATTTRGEWAQVHSSGSSQEFQRHDFPWPYAYAKHLSERVMHCMFSDQGFNLPMSILCTAFMATTALSTSVWARIATWSSNPENDTTIDEVPVDVVVDRLLLHTVKRTSGPVHAVSGELARSTVGEIWRNAMRFRRIMWEPRLIWTNSDWHSPDLHLVARLEGCHNLTLRRHQIR</sequence>
<protein>
    <recommendedName>
        <fullName evidence="1">Thioester reductase (TE) domain-containing protein</fullName>
    </recommendedName>
</protein>
<dbReference type="Gene3D" id="3.40.50.720">
    <property type="entry name" value="NAD(P)-binding Rossmann-like Domain"/>
    <property type="match status" value="1"/>
</dbReference>
<dbReference type="SUPFAM" id="SSF51735">
    <property type="entry name" value="NAD(P)-binding Rossmann-fold domains"/>
    <property type="match status" value="1"/>
</dbReference>
<dbReference type="InterPro" id="IPR036291">
    <property type="entry name" value="NAD(P)-bd_dom_sf"/>
</dbReference>
<dbReference type="AlphaFoldDB" id="A0A5N6FA82"/>
<dbReference type="EMBL" id="ML733391">
    <property type="protein sequence ID" value="KAB8226557.1"/>
    <property type="molecule type" value="Genomic_DNA"/>
</dbReference>
<dbReference type="Proteomes" id="UP000326799">
    <property type="component" value="Unassembled WGS sequence"/>
</dbReference>
<accession>A0A5N6FA82</accession>
<dbReference type="Pfam" id="PF07993">
    <property type="entry name" value="NAD_binding_4"/>
    <property type="match status" value="1"/>
</dbReference>
<gene>
    <name evidence="2" type="ORF">BDV33DRAFT_186625</name>
</gene>
<organism evidence="2 3">
    <name type="scientific">Aspergillus novoparasiticus</name>
    <dbReference type="NCBI Taxonomy" id="986946"/>
    <lineage>
        <taxon>Eukaryota</taxon>
        <taxon>Fungi</taxon>
        <taxon>Dikarya</taxon>
        <taxon>Ascomycota</taxon>
        <taxon>Pezizomycotina</taxon>
        <taxon>Eurotiomycetes</taxon>
        <taxon>Eurotiomycetidae</taxon>
        <taxon>Eurotiales</taxon>
        <taxon>Aspergillaceae</taxon>
        <taxon>Aspergillus</taxon>
        <taxon>Aspergillus subgen. Circumdati</taxon>
    </lineage>
</organism>
<evidence type="ECO:0000259" key="1">
    <source>
        <dbReference type="Pfam" id="PF07993"/>
    </source>
</evidence>
<reference evidence="2 3" key="1">
    <citation type="submission" date="2019-04" db="EMBL/GenBank/DDBJ databases">
        <title>Fungal friends and foes A comparative genomics study of 23 Aspergillus species from section Flavi.</title>
        <authorList>
            <consortium name="DOE Joint Genome Institute"/>
            <person name="Kjaerbolling I."/>
            <person name="Vesth T.C."/>
            <person name="Frisvad J.C."/>
            <person name="Nybo J.L."/>
            <person name="Theobald S."/>
            <person name="Kildgaard S."/>
            <person name="Petersen T.I."/>
            <person name="Kuo A."/>
            <person name="Sato A."/>
            <person name="Lyhne E.K."/>
            <person name="Kogle M.E."/>
            <person name="Wiebenga A."/>
            <person name="Kun R.S."/>
            <person name="Lubbers R.J."/>
            <person name="Makela M.R."/>
            <person name="Barry K."/>
            <person name="Chovatia M."/>
            <person name="Clum A."/>
            <person name="Daum C."/>
            <person name="Haridas S."/>
            <person name="He G."/>
            <person name="LaButti K."/>
            <person name="Lipzen A."/>
            <person name="Mondo S."/>
            <person name="Pangilinan J."/>
            <person name="Riley R."/>
            <person name="Salamov A."/>
            <person name="Simmons B.A."/>
            <person name="Magnuson J.K."/>
            <person name="Henrissat B."/>
            <person name="Mortensen U.H."/>
            <person name="Larsen T.O."/>
            <person name="De vries R.P."/>
            <person name="Grigoriev I.V."/>
            <person name="Machida M."/>
            <person name="Baker S.E."/>
            <person name="Andersen M.R."/>
        </authorList>
    </citation>
    <scope>NUCLEOTIDE SEQUENCE [LARGE SCALE GENOMIC DNA]</scope>
    <source>
        <strain evidence="2 3">CBS 126849</strain>
    </source>
</reference>
<dbReference type="InterPro" id="IPR013120">
    <property type="entry name" value="FAR_NAD-bd"/>
</dbReference>
<name>A0A5N6FA82_9EURO</name>
<evidence type="ECO:0000313" key="2">
    <source>
        <dbReference type="EMBL" id="KAB8226557.1"/>
    </source>
</evidence>
<keyword evidence="3" id="KW-1185">Reference proteome</keyword>